<evidence type="ECO:0000256" key="2">
    <source>
        <dbReference type="ARBA" id="ARBA00002364"/>
    </source>
</evidence>
<evidence type="ECO:0000256" key="11">
    <source>
        <dbReference type="ARBA" id="ARBA00023222"/>
    </source>
</evidence>
<dbReference type="SUPFAM" id="SSF53850">
    <property type="entry name" value="Periplasmic binding protein-like II"/>
    <property type="match status" value="1"/>
</dbReference>
<dbReference type="UniPathway" id="UPA00120">
    <property type="reaction ID" value="UER00203"/>
</dbReference>
<evidence type="ECO:0000313" key="22">
    <source>
        <dbReference type="Proteomes" id="UP000318478"/>
    </source>
</evidence>
<keyword evidence="8" id="KW-0963">Cytoplasm</keyword>
<organism evidence="21 22">
    <name type="scientific">Posidoniimonas polymericola</name>
    <dbReference type="NCBI Taxonomy" id="2528002"/>
    <lineage>
        <taxon>Bacteria</taxon>
        <taxon>Pseudomonadati</taxon>
        <taxon>Planctomycetota</taxon>
        <taxon>Planctomycetia</taxon>
        <taxon>Pirellulales</taxon>
        <taxon>Lacipirellulaceae</taxon>
        <taxon>Posidoniimonas</taxon>
    </lineage>
</organism>
<comment type="pathway">
    <text evidence="4">Amino-acid biosynthesis; L-phenylalanine biosynthesis; phenylpyruvate from prephenate: step 1/1.</text>
</comment>
<dbReference type="PIRSF" id="PIRSF001500">
    <property type="entry name" value="Chor_mut_pdt_Ppr"/>
    <property type="match status" value="1"/>
</dbReference>
<evidence type="ECO:0000256" key="1">
    <source>
        <dbReference type="ARBA" id="ARBA00000824"/>
    </source>
</evidence>
<feature type="site" description="Essential for prephenate dehydratase activity" evidence="18">
    <location>
        <position position="242"/>
    </location>
</feature>
<dbReference type="GO" id="GO:0046417">
    <property type="term" value="P:chorismate metabolic process"/>
    <property type="evidence" value="ECO:0007669"/>
    <property type="project" value="InterPro"/>
</dbReference>
<dbReference type="PANTHER" id="PTHR21022:SF19">
    <property type="entry name" value="PREPHENATE DEHYDRATASE-RELATED"/>
    <property type="match status" value="1"/>
</dbReference>
<keyword evidence="12" id="KW-0413">Isomerase</keyword>
<evidence type="ECO:0000259" key="19">
    <source>
        <dbReference type="PROSITE" id="PS51171"/>
    </source>
</evidence>
<dbReference type="GO" id="GO:0004106">
    <property type="term" value="F:chorismate mutase activity"/>
    <property type="evidence" value="ECO:0007669"/>
    <property type="project" value="UniProtKB-EC"/>
</dbReference>
<evidence type="ECO:0000256" key="13">
    <source>
        <dbReference type="ARBA" id="ARBA00023239"/>
    </source>
</evidence>
<dbReference type="EC" id="4.2.1.51" evidence="6"/>
<dbReference type="PROSITE" id="PS51671">
    <property type="entry name" value="ACT"/>
    <property type="match status" value="1"/>
</dbReference>
<comment type="pathway">
    <text evidence="5">Metabolic intermediate biosynthesis; prephenate biosynthesis; prephenate from chorismate: step 1/1.</text>
</comment>
<dbReference type="Proteomes" id="UP000318478">
    <property type="component" value="Unassembled WGS sequence"/>
</dbReference>
<dbReference type="Gene3D" id="3.30.70.260">
    <property type="match status" value="1"/>
</dbReference>
<comment type="subcellular location">
    <subcellularLocation>
        <location evidence="3">Cytoplasm</location>
    </subcellularLocation>
</comment>
<comment type="catalytic activity">
    <reaction evidence="1">
        <text>chorismate = prephenate</text>
        <dbReference type="Rhea" id="RHEA:13897"/>
        <dbReference type="ChEBI" id="CHEBI:29748"/>
        <dbReference type="ChEBI" id="CHEBI:29934"/>
        <dbReference type="EC" id="5.4.99.5"/>
    </reaction>
</comment>
<dbReference type="FunFam" id="3.40.190.10:FF:000029">
    <property type="entry name" value="Chorismate mutase/Prephenate dehydratase"/>
    <property type="match status" value="1"/>
</dbReference>
<dbReference type="InterPro" id="IPR045865">
    <property type="entry name" value="ACT-like_dom_sf"/>
</dbReference>
<keyword evidence="13 21" id="KW-0456">Lyase</keyword>
<dbReference type="Pfam" id="PF00800">
    <property type="entry name" value="PDT"/>
    <property type="match status" value="1"/>
</dbReference>
<feature type="domain" description="Prephenate dehydratase" evidence="19">
    <location>
        <begin position="75"/>
        <end position="249"/>
    </location>
</feature>
<keyword evidence="14" id="KW-0511">Multifunctional enzyme</keyword>
<comment type="function">
    <text evidence="2">Catalyzes the Claisen rearrangement of chorismate to prephenate and the decarboxylation/dehydration of prephenate to phenylpyruvate.</text>
</comment>
<evidence type="ECO:0000256" key="10">
    <source>
        <dbReference type="ARBA" id="ARBA00023141"/>
    </source>
</evidence>
<dbReference type="CDD" id="cd04905">
    <property type="entry name" value="ACT_CM-PDT"/>
    <property type="match status" value="1"/>
</dbReference>
<dbReference type="SUPFAM" id="SSF55021">
    <property type="entry name" value="ACT-like"/>
    <property type="match status" value="1"/>
</dbReference>
<protein>
    <recommendedName>
        <fullName evidence="7">Bifunctional chorismate mutase/prephenate dehydratase</fullName>
        <ecNumber evidence="6">4.2.1.51</ecNumber>
    </recommendedName>
    <alternativeName>
        <fullName evidence="16">Chorismate mutase-prephenate dehydratase</fullName>
    </alternativeName>
    <alternativeName>
        <fullName evidence="15">p-protein</fullName>
    </alternativeName>
</protein>
<evidence type="ECO:0000256" key="8">
    <source>
        <dbReference type="ARBA" id="ARBA00022490"/>
    </source>
</evidence>
<comment type="caution">
    <text evidence="21">The sequence shown here is derived from an EMBL/GenBank/DDBJ whole genome shotgun (WGS) entry which is preliminary data.</text>
</comment>
<evidence type="ECO:0000256" key="6">
    <source>
        <dbReference type="ARBA" id="ARBA00013147"/>
    </source>
</evidence>
<evidence type="ECO:0000313" key="21">
    <source>
        <dbReference type="EMBL" id="TWT76948.1"/>
    </source>
</evidence>
<dbReference type="InterPro" id="IPR002701">
    <property type="entry name" value="CM_II_prokaryot"/>
</dbReference>
<keyword evidence="11" id="KW-0584">Phenylalanine biosynthesis</keyword>
<evidence type="ECO:0000256" key="17">
    <source>
        <dbReference type="ARBA" id="ARBA00047848"/>
    </source>
</evidence>
<dbReference type="PANTHER" id="PTHR21022">
    <property type="entry name" value="PREPHENATE DEHYDRATASE P PROTEIN"/>
    <property type="match status" value="1"/>
</dbReference>
<accession>A0A5C5YQ80</accession>
<name>A0A5C5YQ80_9BACT</name>
<evidence type="ECO:0000256" key="18">
    <source>
        <dbReference type="PIRSR" id="PIRSR001500-2"/>
    </source>
</evidence>
<dbReference type="PROSITE" id="PS51171">
    <property type="entry name" value="PREPHENATE_DEHYDR_3"/>
    <property type="match status" value="1"/>
</dbReference>
<dbReference type="InterPro" id="IPR001086">
    <property type="entry name" value="Preph_deHydtase"/>
</dbReference>
<dbReference type="AlphaFoldDB" id="A0A5C5YQ80"/>
<dbReference type="Gene3D" id="3.40.190.10">
    <property type="entry name" value="Periplasmic binding protein-like II"/>
    <property type="match status" value="2"/>
</dbReference>
<dbReference type="InterPro" id="IPR036979">
    <property type="entry name" value="CM_dom_sf"/>
</dbReference>
<dbReference type="InterPro" id="IPR008242">
    <property type="entry name" value="Chor_mutase/pphenate_deHydtase"/>
</dbReference>
<proteinExistence type="predicted"/>
<evidence type="ECO:0000256" key="5">
    <source>
        <dbReference type="ARBA" id="ARBA00004817"/>
    </source>
</evidence>
<evidence type="ECO:0000259" key="20">
    <source>
        <dbReference type="PROSITE" id="PS51671"/>
    </source>
</evidence>
<evidence type="ECO:0000256" key="12">
    <source>
        <dbReference type="ARBA" id="ARBA00023235"/>
    </source>
</evidence>
<dbReference type="Gene3D" id="1.20.59.10">
    <property type="entry name" value="Chorismate mutase"/>
    <property type="match status" value="1"/>
</dbReference>
<sequence>MAQLDRELLKLLAERRQLAADQAGAGELSPSERLAAEDAAIEALAERATKLPADYVRDVFREVMAGCRVGPRGVRIAYLGPEHTFSHQAAIRRFGAAADLAPVGSIAAVFEEVDRGSSDFGVVPLENSTDGRVTDTLDCFAKTRVTVCGELPLRIHHCLLGSGPRAKLTTVCSKPQALSQCRNWLAQHLPGAEPRPVASTAEAAKMAKEDPAVGAIASASAAGPLGLKMLAENIEDQLDNVTRFAVIGGETPPKTGRDKTSLWLEVPHEPGALADVMAIFKRQKLNLTWIESFPIPGSRGRYLFFVEFLGHQAEVRVRRALESLAKKATQLEVLGSYPQAEPID</sequence>
<comment type="catalytic activity">
    <reaction evidence="17">
        <text>prephenate + H(+) = 3-phenylpyruvate + CO2 + H2O</text>
        <dbReference type="Rhea" id="RHEA:21648"/>
        <dbReference type="ChEBI" id="CHEBI:15377"/>
        <dbReference type="ChEBI" id="CHEBI:15378"/>
        <dbReference type="ChEBI" id="CHEBI:16526"/>
        <dbReference type="ChEBI" id="CHEBI:18005"/>
        <dbReference type="ChEBI" id="CHEBI:29934"/>
        <dbReference type="EC" id="4.2.1.51"/>
    </reaction>
</comment>
<keyword evidence="9" id="KW-0028">Amino-acid biosynthesis</keyword>
<dbReference type="RefSeq" id="WP_231956400.1">
    <property type="nucleotide sequence ID" value="NZ_SJPO01000005.1"/>
</dbReference>
<evidence type="ECO:0000256" key="16">
    <source>
        <dbReference type="ARBA" id="ARBA00031520"/>
    </source>
</evidence>
<dbReference type="GO" id="GO:0004664">
    <property type="term" value="F:prephenate dehydratase activity"/>
    <property type="evidence" value="ECO:0007669"/>
    <property type="project" value="UniProtKB-EC"/>
</dbReference>
<dbReference type="NCBIfam" id="NF008865">
    <property type="entry name" value="PRK11898.1"/>
    <property type="match status" value="1"/>
</dbReference>
<evidence type="ECO:0000256" key="7">
    <source>
        <dbReference type="ARBA" id="ARBA00014401"/>
    </source>
</evidence>
<feature type="domain" description="ACT" evidence="20">
    <location>
        <begin position="261"/>
        <end position="338"/>
    </location>
</feature>
<dbReference type="CDD" id="cd13630">
    <property type="entry name" value="PBP2_PDT_1"/>
    <property type="match status" value="1"/>
</dbReference>
<reference evidence="21 22" key="1">
    <citation type="submission" date="2019-02" db="EMBL/GenBank/DDBJ databases">
        <title>Deep-cultivation of Planctomycetes and their phenomic and genomic characterization uncovers novel biology.</title>
        <authorList>
            <person name="Wiegand S."/>
            <person name="Jogler M."/>
            <person name="Boedeker C."/>
            <person name="Pinto D."/>
            <person name="Vollmers J."/>
            <person name="Rivas-Marin E."/>
            <person name="Kohn T."/>
            <person name="Peeters S.H."/>
            <person name="Heuer A."/>
            <person name="Rast P."/>
            <person name="Oberbeckmann S."/>
            <person name="Bunk B."/>
            <person name="Jeske O."/>
            <person name="Meyerdierks A."/>
            <person name="Storesund J.E."/>
            <person name="Kallscheuer N."/>
            <person name="Luecker S."/>
            <person name="Lage O.M."/>
            <person name="Pohl T."/>
            <person name="Merkel B.J."/>
            <person name="Hornburger P."/>
            <person name="Mueller R.-W."/>
            <person name="Bruemmer F."/>
            <person name="Labrenz M."/>
            <person name="Spormann A.M."/>
            <person name="Op Den Camp H."/>
            <person name="Overmann J."/>
            <person name="Amann R."/>
            <person name="Jetten M.S.M."/>
            <person name="Mascher T."/>
            <person name="Medema M.H."/>
            <person name="Devos D.P."/>
            <person name="Kaster A.-K."/>
            <person name="Ovreas L."/>
            <person name="Rohde M."/>
            <person name="Galperin M.Y."/>
            <person name="Jogler C."/>
        </authorList>
    </citation>
    <scope>NUCLEOTIDE SEQUENCE [LARGE SCALE GENOMIC DNA]</scope>
    <source>
        <strain evidence="21 22">Pla123a</strain>
    </source>
</reference>
<dbReference type="UniPathway" id="UPA00121">
    <property type="reaction ID" value="UER00345"/>
</dbReference>
<evidence type="ECO:0000256" key="4">
    <source>
        <dbReference type="ARBA" id="ARBA00004741"/>
    </source>
</evidence>
<dbReference type="Pfam" id="PF01817">
    <property type="entry name" value="CM_2"/>
    <property type="match status" value="1"/>
</dbReference>
<dbReference type="GO" id="GO:0005737">
    <property type="term" value="C:cytoplasm"/>
    <property type="evidence" value="ECO:0007669"/>
    <property type="project" value="UniProtKB-SubCell"/>
</dbReference>
<evidence type="ECO:0000256" key="9">
    <source>
        <dbReference type="ARBA" id="ARBA00022605"/>
    </source>
</evidence>
<dbReference type="GO" id="GO:0009094">
    <property type="term" value="P:L-phenylalanine biosynthetic process"/>
    <property type="evidence" value="ECO:0007669"/>
    <property type="project" value="UniProtKB-UniPathway"/>
</dbReference>
<evidence type="ECO:0000256" key="14">
    <source>
        <dbReference type="ARBA" id="ARBA00023268"/>
    </source>
</evidence>
<gene>
    <name evidence="21" type="primary">pheA</name>
    <name evidence="21" type="ORF">Pla123a_23730</name>
</gene>
<evidence type="ECO:0000256" key="3">
    <source>
        <dbReference type="ARBA" id="ARBA00004496"/>
    </source>
</evidence>
<dbReference type="EMBL" id="SJPO01000005">
    <property type="protein sequence ID" value="TWT76948.1"/>
    <property type="molecule type" value="Genomic_DNA"/>
</dbReference>
<dbReference type="InterPro" id="IPR002912">
    <property type="entry name" value="ACT_dom"/>
</dbReference>
<evidence type="ECO:0000256" key="15">
    <source>
        <dbReference type="ARBA" id="ARBA00031175"/>
    </source>
</evidence>
<keyword evidence="22" id="KW-1185">Reference proteome</keyword>
<keyword evidence="10" id="KW-0057">Aromatic amino acid biosynthesis</keyword>